<evidence type="ECO:0000256" key="3">
    <source>
        <dbReference type="ARBA" id="ARBA00022884"/>
    </source>
</evidence>
<feature type="compositionally biased region" description="Polar residues" evidence="5">
    <location>
        <begin position="1"/>
        <end position="11"/>
    </location>
</feature>
<keyword evidence="7" id="KW-1185">Reference proteome</keyword>
<feature type="region of interest" description="Disordered" evidence="5">
    <location>
        <begin position="1"/>
        <end position="69"/>
    </location>
</feature>
<dbReference type="PANTHER" id="PTHR12399">
    <property type="entry name" value="EUKARYOTIC TRANSLATION INITIATION FACTOR 3 SUBUNIT 7"/>
    <property type="match status" value="1"/>
</dbReference>
<dbReference type="Pfam" id="PF05091">
    <property type="entry name" value="eIF-3_zeta"/>
    <property type="match status" value="1"/>
</dbReference>
<reference evidence="6" key="1">
    <citation type="submission" date="2023-03" db="EMBL/GenBank/DDBJ databases">
        <authorList>
            <person name="Steffen K."/>
            <person name="Cardenas P."/>
        </authorList>
    </citation>
    <scope>NUCLEOTIDE SEQUENCE</scope>
</reference>
<protein>
    <submittedName>
        <fullName evidence="6">Eukaryotic translation initiation factor 3 subunit D</fullName>
    </submittedName>
</protein>
<proteinExistence type="predicted"/>
<evidence type="ECO:0000313" key="7">
    <source>
        <dbReference type="Proteomes" id="UP001174909"/>
    </source>
</evidence>
<dbReference type="GO" id="GO:0003723">
    <property type="term" value="F:RNA binding"/>
    <property type="evidence" value="ECO:0007669"/>
    <property type="project" value="UniProtKB-KW"/>
</dbReference>
<accession>A0AA35RLQ1</accession>
<evidence type="ECO:0000256" key="2">
    <source>
        <dbReference type="ARBA" id="ARBA00022540"/>
    </source>
</evidence>
<name>A0AA35RLQ1_GEOBA</name>
<keyword evidence="4" id="KW-0648">Protein biosynthesis</keyword>
<dbReference type="Proteomes" id="UP001174909">
    <property type="component" value="Unassembled WGS sequence"/>
</dbReference>
<comment type="caution">
    <text evidence="6">The sequence shown here is derived from an EMBL/GenBank/DDBJ whole genome shotgun (WGS) entry which is preliminary data.</text>
</comment>
<evidence type="ECO:0000256" key="1">
    <source>
        <dbReference type="ARBA" id="ARBA00022490"/>
    </source>
</evidence>
<dbReference type="AlphaFoldDB" id="A0AA35RLQ1"/>
<dbReference type="EMBL" id="CASHTH010001303">
    <property type="protein sequence ID" value="CAI8013860.1"/>
    <property type="molecule type" value="Genomic_DNA"/>
</dbReference>
<organism evidence="6 7">
    <name type="scientific">Geodia barretti</name>
    <name type="common">Barrett's horny sponge</name>
    <dbReference type="NCBI Taxonomy" id="519541"/>
    <lineage>
        <taxon>Eukaryota</taxon>
        <taxon>Metazoa</taxon>
        <taxon>Porifera</taxon>
        <taxon>Demospongiae</taxon>
        <taxon>Heteroscleromorpha</taxon>
        <taxon>Tetractinellida</taxon>
        <taxon>Astrophorina</taxon>
        <taxon>Geodiidae</taxon>
        <taxon>Geodia</taxon>
    </lineage>
</organism>
<keyword evidence="2 6" id="KW-0396">Initiation factor</keyword>
<keyword evidence="3" id="KW-0694">RNA-binding</keyword>
<dbReference type="PANTHER" id="PTHR12399:SF0">
    <property type="entry name" value="EUKARYOTIC TRANSLATION INITIATION FACTOR 3 SUBUNIT D"/>
    <property type="match status" value="1"/>
</dbReference>
<dbReference type="InterPro" id="IPR007783">
    <property type="entry name" value="eIF3d"/>
</dbReference>
<evidence type="ECO:0000256" key="5">
    <source>
        <dbReference type="SAM" id="MobiDB-lite"/>
    </source>
</evidence>
<evidence type="ECO:0000256" key="4">
    <source>
        <dbReference type="ARBA" id="ARBA00022917"/>
    </source>
</evidence>
<feature type="compositionally biased region" description="Low complexity" evidence="5">
    <location>
        <begin position="15"/>
        <end position="29"/>
    </location>
</feature>
<evidence type="ECO:0000313" key="6">
    <source>
        <dbReference type="EMBL" id="CAI8013860.1"/>
    </source>
</evidence>
<sequence>MYLARGTSSVSIRIPSSNESSPQPFSSASRANHPAKHPFSQRGRQTAIAPTRRHPHTATTQSRDRGGRLLRNPLNRCSLYMKWQLKDGVGLVARCEYDAVLPPASKPTYVSIKARLNDVTPGYNRTSNLSEGMDWRKKLDPQRGAVLATELKNNSCKISKWALCAHLAGTSFIKFG</sequence>
<dbReference type="GO" id="GO:0005852">
    <property type="term" value="C:eukaryotic translation initiation factor 3 complex"/>
    <property type="evidence" value="ECO:0007669"/>
    <property type="project" value="InterPro"/>
</dbReference>
<gene>
    <name evidence="6" type="ORF">GBAR_LOCUS8726</name>
</gene>
<keyword evidence="1" id="KW-0963">Cytoplasm</keyword>
<dbReference type="GO" id="GO:0003743">
    <property type="term" value="F:translation initiation factor activity"/>
    <property type="evidence" value="ECO:0007669"/>
    <property type="project" value="UniProtKB-KW"/>
</dbReference>